<dbReference type="Proteomes" id="UP000031937">
    <property type="component" value="Unassembled WGS sequence"/>
</dbReference>
<sequence>MRQLLLFIIIWLISISSQAQIISNGTAAGNFSYARTFQVSGNVVDTANHAFIPFAHLTFISGKDTTQMAANQRGQFIYEGRITDEMEIRVTCIGYKPVNTKYYPKKQGIRISIVMEIDVQEINTVVVTGNTIAIISKGDTIQYNATAFKTLESDWLESLIKKMPGLKLDKEGLKFNGEPVRIRIDGKAIFGESGIDALTNIKADNVEHIQVYDIENEEDKKIGMKNPRKHKEMNVKTKNKADIYRNSDITAGSGQNLSKGHSLYKTKWDIQGRYHYFYEKERFKLDGLHNNLPRKIADAPSESQLSTVYFTYENEKNKKLKYYTTNTFHNDEKYNIKSTTQEYFPTKDFNSRTFNNAQRDKHFLSSGKTKHRINLTIGDISCEGEFAYEFSNSRMRKYNNSTVILDANTVASTSVKDYNKIQGSNFSGKIRIAEIRVGKSKRIFITPTLQFDLFPKDANGWRMDTLLSSTNRIYIDNYGKERNTHVNGSIMIMGRLFPLINTQLNYSIRYTDISACRTAIDLFTENIDSTNTFDYTIHTLKQNIATFLTYQGKKTSVSLSPGVSFFHRTHNEHFPQTIETPQNYCFFEPQFHFSYRFSNTTNVKIEYFLNHNMPSIENIRGTIDNANPLILQAGDPNLKTPTAHSVRFTLNSMNIRAASSISLQIESNVTHNPITSSSQYFTENTYLPKYDYTALKGATLYTPTNVGTESRLYLRAFYNKLLKLLQSNLNVSLNCEYLNIPQISQEKRNDIETKSGRLNISLKSNFSRRVEITIGGGGSLNLQENSTGNNSKLVGWNTQNSIRADITKKYRLTALYNYSYQKDKKGYGQKIDYQELNATLTRKLGKKGSIVIGAYNLLDSGSKLGLRMYNDYISRTDDYRAGRYLIFSFKYVFIE</sequence>
<feature type="chain" id="PRO_5044196845" description="Outer membrane protein beta-barrel domain-containing protein" evidence="1">
    <location>
        <begin position="20"/>
        <end position="895"/>
    </location>
</feature>
<keyword evidence="1" id="KW-0732">Signal</keyword>
<evidence type="ECO:0008006" key="4">
    <source>
        <dbReference type="Google" id="ProtNLM"/>
    </source>
</evidence>
<comment type="caution">
    <text evidence="2">The sequence shown here is derived from an EMBL/GenBank/DDBJ whole genome shotgun (WGS) entry which is preliminary data.</text>
</comment>
<feature type="signal peptide" evidence="1">
    <location>
        <begin position="1"/>
        <end position="19"/>
    </location>
</feature>
<dbReference type="EMBL" id="JPIT01000031">
    <property type="protein sequence ID" value="KIO43739.1"/>
    <property type="molecule type" value="Genomic_DNA"/>
</dbReference>
<name>A0AB34R7G9_9PORP</name>
<accession>A0AB34R7G9</accession>
<dbReference type="RefSeq" id="WP_041503925.1">
    <property type="nucleotide sequence ID" value="NZ_JPIT01000031.1"/>
</dbReference>
<organism evidence="2 3">
    <name type="scientific">Sanguibacteroides justesenii</name>
    <dbReference type="NCBI Taxonomy" id="1547597"/>
    <lineage>
        <taxon>Bacteria</taxon>
        <taxon>Pseudomonadati</taxon>
        <taxon>Bacteroidota</taxon>
        <taxon>Bacteroidia</taxon>
        <taxon>Bacteroidales</taxon>
        <taxon>Porphyromonadaceae</taxon>
        <taxon>Sanguibacteroides</taxon>
    </lineage>
</organism>
<gene>
    <name evidence="2" type="ORF">IE90_11545</name>
</gene>
<protein>
    <recommendedName>
        <fullName evidence="4">Outer membrane protein beta-barrel domain-containing protein</fullName>
    </recommendedName>
</protein>
<dbReference type="AlphaFoldDB" id="A0AB34R7G9"/>
<reference evidence="2 3" key="1">
    <citation type="submission" date="2014-07" db="EMBL/GenBank/DDBJ databases">
        <title>Porphyromonadaceae bacterium OUH 334697 = ATCC BAA-2682 = DSM 28341 draft genome.</title>
        <authorList>
            <person name="Sydenham T.V."/>
            <person name="Hasman H."/>
            <person name="Justesen U.S."/>
        </authorList>
    </citation>
    <scope>NUCLEOTIDE SEQUENCE [LARGE SCALE GENOMIC DNA]</scope>
    <source>
        <strain evidence="2 3">OUH 334697</strain>
    </source>
</reference>
<dbReference type="SUPFAM" id="SSF56935">
    <property type="entry name" value="Porins"/>
    <property type="match status" value="1"/>
</dbReference>
<evidence type="ECO:0000313" key="3">
    <source>
        <dbReference type="Proteomes" id="UP000031937"/>
    </source>
</evidence>
<evidence type="ECO:0000256" key="1">
    <source>
        <dbReference type="SAM" id="SignalP"/>
    </source>
</evidence>
<evidence type="ECO:0000313" key="2">
    <source>
        <dbReference type="EMBL" id="KIO43739.1"/>
    </source>
</evidence>
<proteinExistence type="predicted"/>